<accession>A0ABD0K8I7</accession>
<feature type="non-terminal residue" evidence="1">
    <location>
        <position position="115"/>
    </location>
</feature>
<evidence type="ECO:0000313" key="1">
    <source>
        <dbReference type="EMBL" id="KAK7483362.1"/>
    </source>
</evidence>
<proteinExistence type="predicted"/>
<dbReference type="EMBL" id="JACVVK020000228">
    <property type="protein sequence ID" value="KAK7483362.1"/>
    <property type="molecule type" value="Genomic_DNA"/>
</dbReference>
<dbReference type="Proteomes" id="UP001519460">
    <property type="component" value="Unassembled WGS sequence"/>
</dbReference>
<name>A0ABD0K8I7_9CAEN</name>
<organism evidence="1 2">
    <name type="scientific">Batillaria attramentaria</name>
    <dbReference type="NCBI Taxonomy" id="370345"/>
    <lineage>
        <taxon>Eukaryota</taxon>
        <taxon>Metazoa</taxon>
        <taxon>Spiralia</taxon>
        <taxon>Lophotrochozoa</taxon>
        <taxon>Mollusca</taxon>
        <taxon>Gastropoda</taxon>
        <taxon>Caenogastropoda</taxon>
        <taxon>Sorbeoconcha</taxon>
        <taxon>Cerithioidea</taxon>
        <taxon>Batillariidae</taxon>
        <taxon>Batillaria</taxon>
    </lineage>
</organism>
<keyword evidence="2" id="KW-1185">Reference proteome</keyword>
<evidence type="ECO:0000313" key="2">
    <source>
        <dbReference type="Proteomes" id="UP001519460"/>
    </source>
</evidence>
<sequence>MNRGWTYIVFISSSIFMEKSVSPAYSVQDAEFGRPYEVKDTVETQADDHEVSPSNGWRNLSASEFSMETILFPNVWESLVDAGRRRAKYNTSATCSEALREYAIGLQNKETWAIR</sequence>
<reference evidence="1 2" key="1">
    <citation type="journal article" date="2023" name="Sci. Data">
        <title>Genome assembly of the Korean intertidal mud-creeper Batillaria attramentaria.</title>
        <authorList>
            <person name="Patra A.K."/>
            <person name="Ho P.T."/>
            <person name="Jun S."/>
            <person name="Lee S.J."/>
            <person name="Kim Y."/>
            <person name="Won Y.J."/>
        </authorList>
    </citation>
    <scope>NUCLEOTIDE SEQUENCE [LARGE SCALE GENOMIC DNA]</scope>
    <source>
        <strain evidence="1">Wonlab-2016</strain>
    </source>
</reference>
<gene>
    <name evidence="1" type="ORF">BaRGS_00025422</name>
</gene>
<comment type="caution">
    <text evidence="1">The sequence shown here is derived from an EMBL/GenBank/DDBJ whole genome shotgun (WGS) entry which is preliminary data.</text>
</comment>
<protein>
    <submittedName>
        <fullName evidence="1">Uncharacterized protein</fullName>
    </submittedName>
</protein>
<dbReference type="AlphaFoldDB" id="A0ABD0K8I7"/>